<evidence type="ECO:0000313" key="3">
    <source>
        <dbReference type="Proteomes" id="UP000270296"/>
    </source>
</evidence>
<reference evidence="2 3" key="2">
    <citation type="submission" date="2018-11" db="EMBL/GenBank/DDBJ databases">
        <authorList>
            <consortium name="Pathogen Informatics"/>
        </authorList>
    </citation>
    <scope>NUCLEOTIDE SEQUENCE [LARGE SCALE GENOMIC DNA]</scope>
</reference>
<evidence type="ECO:0000256" key="1">
    <source>
        <dbReference type="SAM" id="MobiDB-lite"/>
    </source>
</evidence>
<accession>A0A183J8A5</accession>
<dbReference type="EMBL" id="UZAM01016988">
    <property type="protein sequence ID" value="VDP45478.1"/>
    <property type="molecule type" value="Genomic_DNA"/>
</dbReference>
<organism evidence="4">
    <name type="scientific">Soboliphyme baturini</name>
    <dbReference type="NCBI Taxonomy" id="241478"/>
    <lineage>
        <taxon>Eukaryota</taxon>
        <taxon>Metazoa</taxon>
        <taxon>Ecdysozoa</taxon>
        <taxon>Nematoda</taxon>
        <taxon>Enoplea</taxon>
        <taxon>Dorylaimia</taxon>
        <taxon>Dioctophymatida</taxon>
        <taxon>Dioctophymatoidea</taxon>
        <taxon>Soboliphymatidae</taxon>
        <taxon>Soboliphyme</taxon>
    </lineage>
</organism>
<reference evidence="4" key="1">
    <citation type="submission" date="2016-06" db="UniProtKB">
        <authorList>
            <consortium name="WormBaseParasite"/>
        </authorList>
    </citation>
    <scope>IDENTIFICATION</scope>
</reference>
<feature type="region of interest" description="Disordered" evidence="1">
    <location>
        <begin position="1"/>
        <end position="43"/>
    </location>
</feature>
<keyword evidence="3" id="KW-1185">Reference proteome</keyword>
<proteinExistence type="predicted"/>
<gene>
    <name evidence="2" type="ORF">SBAD_LOCUS12103</name>
</gene>
<feature type="compositionally biased region" description="Low complexity" evidence="1">
    <location>
        <begin position="11"/>
        <end position="23"/>
    </location>
</feature>
<dbReference type="Proteomes" id="UP000270296">
    <property type="component" value="Unassembled WGS sequence"/>
</dbReference>
<name>A0A183J8A5_9BILA</name>
<evidence type="ECO:0000313" key="2">
    <source>
        <dbReference type="EMBL" id="VDP45478.1"/>
    </source>
</evidence>
<evidence type="ECO:0000313" key="4">
    <source>
        <dbReference type="WBParaSite" id="SBAD_0001250801-mRNA-1"/>
    </source>
</evidence>
<dbReference type="WBParaSite" id="SBAD_0001250801-mRNA-1">
    <property type="protein sequence ID" value="SBAD_0001250801-mRNA-1"/>
    <property type="gene ID" value="SBAD_0001250801"/>
</dbReference>
<protein>
    <submittedName>
        <fullName evidence="2 4">Uncharacterized protein</fullName>
    </submittedName>
</protein>
<dbReference type="AlphaFoldDB" id="A0A183J8A5"/>
<sequence>MTLDVGVGDMSPLTPKTLLPSLSHKTQQTVIPHRRSGSNYASIDPTRTKALHCSSTNRNADVFVKRTRHDCLSDHSR</sequence>